<dbReference type="GO" id="GO:0035859">
    <property type="term" value="C:Seh1-associated complex"/>
    <property type="evidence" value="ECO:0007669"/>
    <property type="project" value="TreeGrafter"/>
</dbReference>
<feature type="repeat" description="WD" evidence="11">
    <location>
        <begin position="532"/>
        <end position="564"/>
    </location>
</feature>
<dbReference type="GO" id="GO:0015031">
    <property type="term" value="P:protein transport"/>
    <property type="evidence" value="ECO:0007669"/>
    <property type="project" value="UniProtKB-KW"/>
</dbReference>
<comment type="similarity">
    <text evidence="2">Belongs to the WD repeat SEC13 family.</text>
</comment>
<dbReference type="EMBL" id="LTAN01000005">
    <property type="protein sequence ID" value="OBR08960.1"/>
    <property type="molecule type" value="Genomic_DNA"/>
</dbReference>
<evidence type="ECO:0000256" key="10">
    <source>
        <dbReference type="ARBA" id="ARBA00023242"/>
    </source>
</evidence>
<evidence type="ECO:0000256" key="7">
    <source>
        <dbReference type="ARBA" id="ARBA00022927"/>
    </source>
</evidence>
<evidence type="ECO:0000313" key="13">
    <source>
        <dbReference type="EMBL" id="OBR08960.1"/>
    </source>
</evidence>
<dbReference type="InterPro" id="IPR021858">
    <property type="entry name" value="Fun_TF"/>
</dbReference>
<comment type="caution">
    <text evidence="13">The sequence shown here is derived from an EMBL/GenBank/DDBJ whole genome shotgun (WGS) entry which is preliminary data.</text>
</comment>
<dbReference type="OrthoDB" id="5566198at2759"/>
<evidence type="ECO:0000256" key="3">
    <source>
        <dbReference type="ARBA" id="ARBA00022448"/>
    </source>
</evidence>
<dbReference type="GO" id="GO:0031080">
    <property type="term" value="C:nuclear pore outer ring"/>
    <property type="evidence" value="ECO:0007669"/>
    <property type="project" value="TreeGrafter"/>
</dbReference>
<keyword evidence="7" id="KW-0653">Protein transport</keyword>
<dbReference type="GO" id="GO:0034198">
    <property type="term" value="P:cellular response to amino acid starvation"/>
    <property type="evidence" value="ECO:0007669"/>
    <property type="project" value="TreeGrafter"/>
</dbReference>
<dbReference type="GeneID" id="28866807"/>
<evidence type="ECO:0000256" key="11">
    <source>
        <dbReference type="PROSITE-ProRule" id="PRU00221"/>
    </source>
</evidence>
<dbReference type="AlphaFoldDB" id="A0A1B7YAQ2"/>
<feature type="compositionally biased region" description="Basic and acidic residues" evidence="12">
    <location>
        <begin position="812"/>
        <end position="826"/>
    </location>
</feature>
<dbReference type="Gene3D" id="2.130.10.10">
    <property type="entry name" value="YVTN repeat-like/Quinoprotein amine dehydrogenase"/>
    <property type="match status" value="1"/>
</dbReference>
<evidence type="ECO:0000256" key="5">
    <source>
        <dbReference type="ARBA" id="ARBA00022737"/>
    </source>
</evidence>
<proteinExistence type="inferred from homology"/>
<dbReference type="PANTHER" id="PTHR11024">
    <property type="entry name" value="NUCLEAR PORE COMPLEX PROTEIN SEC13 / SEH1 FAMILY MEMBER"/>
    <property type="match status" value="1"/>
</dbReference>
<dbReference type="SMART" id="SM00320">
    <property type="entry name" value="WD40"/>
    <property type="match status" value="4"/>
</dbReference>
<dbReference type="Proteomes" id="UP000092177">
    <property type="component" value="Chromosome 5"/>
</dbReference>
<dbReference type="Pfam" id="PF11951">
    <property type="entry name" value="Fungal_trans_2"/>
    <property type="match status" value="1"/>
</dbReference>
<keyword evidence="8" id="KW-0811">Translocation</keyword>
<dbReference type="GO" id="GO:0051028">
    <property type="term" value="P:mRNA transport"/>
    <property type="evidence" value="ECO:0007669"/>
    <property type="project" value="UniProtKB-KW"/>
</dbReference>
<feature type="compositionally biased region" description="Polar residues" evidence="12">
    <location>
        <begin position="827"/>
        <end position="836"/>
    </location>
</feature>
<dbReference type="InterPro" id="IPR015943">
    <property type="entry name" value="WD40/YVTN_repeat-like_dom_sf"/>
</dbReference>
<organism evidence="13 14">
    <name type="scientific">Colletotrichum higginsianum (strain IMI 349063)</name>
    <name type="common">Crucifer anthracnose fungus</name>
    <dbReference type="NCBI Taxonomy" id="759273"/>
    <lineage>
        <taxon>Eukaryota</taxon>
        <taxon>Fungi</taxon>
        <taxon>Dikarya</taxon>
        <taxon>Ascomycota</taxon>
        <taxon>Pezizomycotina</taxon>
        <taxon>Sordariomycetes</taxon>
        <taxon>Hypocreomycetidae</taxon>
        <taxon>Glomerellales</taxon>
        <taxon>Glomerellaceae</taxon>
        <taxon>Colletotrichum</taxon>
        <taxon>Colletotrichum destructivum species complex</taxon>
    </lineage>
</organism>
<sequence length="932" mass="104852">MPPRLKDGVKVAVQERCLQVWSEKQALRMLRPIVADIDGTQAERLYFHRFRRVADAGLCNHVTNLTSFWSRLAPQLSHSDEAVKHAIVALGSAYHIYQTAPPPGGDGAPPGELEIFTIQQYSTAMSKLSSYAHVPMKDRITVTLLCCVSFVCIETLRNNWRPALTHLTNGLRIIESLPLSMLNKLRDPLPSRDGTGATESMSGMDYILRLFATWEVSCALFAENFKPVISIKLYKGRELDDTPLDEFETIMQAHQAIVQYTRDVFALVWLTREHQGDDKFWSQPLPCRQHEILMDKGDYLTGLFERFMERPQAPASGTEEYYSVCLDMLHYKCARLLCQTLHQKPHQRRQSPDIVTQHAELVSIATLLHRGLAAKQRQTDTLPRSFTLDIGIIPPLYFILVACQDPAVQEKALGILRDYPQRENLWDGNAVRNLLVTVENVPRYLLPRSMLYACLPTCLPRVGGGKCPYSLLRVSCSPPDWLQHHLRELSLHPRRALQSSSSTPFQRCKMAAFHHDIPAIAEEKTGFDLNVQHGHQDLVQAVAFNAYGDRCATGSVDGKIKVFNRHKDGVWHHCDTWGAHGGEILELQWLPPTVYPNLIASLGIEGRFKLWAEDPSAAPGRRFSASNRATTSKAAYEMRSPKYPYRSFSMKHNEETRHTYLALLASDGRLVVYENEQPENMSEYTPTDEFSICPKPSRGEEISFKVRFDPNPDPCYNALRAGVSSDSLGLVVAGMSSVKVYRSRDVITTSYGVAQTQREFYLAMEVGVHRGLVRDVAWAPGNIRGYDTIATACQDGFVRVFRIDTPYSGDGKKWHTSELTKRENHHAQTSSKTGQPNDKHHQSGLSASLAKSDSHAERHFSGQPGQVKHIVEEVAKLDSHHTPVWRVGFDDDGQILASTGDDGKLVCYRQTPRGTWAKSSELAMVKTKMVTP</sequence>
<dbReference type="VEuPathDB" id="FungiDB:CH63R_07725"/>
<evidence type="ECO:0000256" key="4">
    <source>
        <dbReference type="ARBA" id="ARBA00022574"/>
    </source>
</evidence>
<dbReference type="SUPFAM" id="SSF50978">
    <property type="entry name" value="WD40 repeat-like"/>
    <property type="match status" value="1"/>
</dbReference>
<evidence type="ECO:0000256" key="6">
    <source>
        <dbReference type="ARBA" id="ARBA00022816"/>
    </source>
</evidence>
<dbReference type="InterPro" id="IPR037363">
    <property type="entry name" value="Sec13/Seh1_fam"/>
</dbReference>
<reference evidence="14" key="1">
    <citation type="journal article" date="2017" name="BMC Genomics">
        <title>Gapless genome assembly of Colletotrichum higginsianum reveals chromosome structure and association of transposable elements with secondary metabolite gene clusters.</title>
        <authorList>
            <person name="Dallery J.-F."/>
            <person name="Lapalu N."/>
            <person name="Zampounis A."/>
            <person name="Pigne S."/>
            <person name="Luyten I."/>
            <person name="Amselem J."/>
            <person name="Wittenberg A.H.J."/>
            <person name="Zhou S."/>
            <person name="de Queiroz M.V."/>
            <person name="Robin G.P."/>
            <person name="Auger A."/>
            <person name="Hainaut M."/>
            <person name="Henrissat B."/>
            <person name="Kim K.-T."/>
            <person name="Lee Y.-H."/>
            <person name="Lespinet O."/>
            <person name="Schwartz D.C."/>
            <person name="Thon M.R."/>
            <person name="O'Connell R.J."/>
        </authorList>
    </citation>
    <scope>NUCLEOTIDE SEQUENCE [LARGE SCALE GENOMIC DNA]</scope>
    <source>
        <strain evidence="14">IMI 349063</strain>
    </source>
</reference>
<protein>
    <submittedName>
        <fullName evidence="13">Nuclear pore protein</fullName>
    </submittedName>
</protein>
<evidence type="ECO:0000256" key="1">
    <source>
        <dbReference type="ARBA" id="ARBA00004567"/>
    </source>
</evidence>
<dbReference type="RefSeq" id="XP_018157478.1">
    <property type="nucleotide sequence ID" value="XM_018302700.1"/>
</dbReference>
<dbReference type="GO" id="GO:0005198">
    <property type="term" value="F:structural molecule activity"/>
    <property type="evidence" value="ECO:0007669"/>
    <property type="project" value="InterPro"/>
</dbReference>
<comment type="subcellular location">
    <subcellularLocation>
        <location evidence="1">Nucleus</location>
        <location evidence="1">Nuclear pore complex</location>
    </subcellularLocation>
</comment>
<keyword evidence="14" id="KW-1185">Reference proteome</keyword>
<dbReference type="InterPro" id="IPR036322">
    <property type="entry name" value="WD40_repeat_dom_sf"/>
</dbReference>
<keyword evidence="6" id="KW-0509">mRNA transport</keyword>
<dbReference type="PANTHER" id="PTHR11024:SF3">
    <property type="entry name" value="NUCLEOPORIN SEH1"/>
    <property type="match status" value="1"/>
</dbReference>
<evidence type="ECO:0000256" key="9">
    <source>
        <dbReference type="ARBA" id="ARBA00023132"/>
    </source>
</evidence>
<gene>
    <name evidence="13" type="ORF">CH63R_07725</name>
</gene>
<evidence type="ECO:0000256" key="2">
    <source>
        <dbReference type="ARBA" id="ARBA00010102"/>
    </source>
</evidence>
<keyword evidence="5" id="KW-0677">Repeat</keyword>
<keyword evidence="10" id="KW-0539">Nucleus</keyword>
<dbReference type="InterPro" id="IPR001680">
    <property type="entry name" value="WD40_rpt"/>
</dbReference>
<keyword evidence="3" id="KW-0813">Transport</keyword>
<dbReference type="GO" id="GO:1904263">
    <property type="term" value="P:positive regulation of TORC1 signaling"/>
    <property type="evidence" value="ECO:0007669"/>
    <property type="project" value="TreeGrafter"/>
</dbReference>
<dbReference type="PROSITE" id="PS50082">
    <property type="entry name" value="WD_REPEATS_2"/>
    <property type="match status" value="1"/>
</dbReference>
<name>A0A1B7YAQ2_COLHI</name>
<accession>A0A1B7YAQ2</accession>
<feature type="region of interest" description="Disordered" evidence="12">
    <location>
        <begin position="812"/>
        <end position="864"/>
    </location>
</feature>
<evidence type="ECO:0000256" key="12">
    <source>
        <dbReference type="SAM" id="MobiDB-lite"/>
    </source>
</evidence>
<dbReference type="Pfam" id="PF00400">
    <property type="entry name" value="WD40"/>
    <property type="match status" value="2"/>
</dbReference>
<keyword evidence="9" id="KW-0906">Nuclear pore complex</keyword>
<keyword evidence="4 11" id="KW-0853">WD repeat</keyword>
<evidence type="ECO:0000313" key="14">
    <source>
        <dbReference type="Proteomes" id="UP000092177"/>
    </source>
</evidence>
<dbReference type="KEGG" id="chig:CH63R_07725"/>
<evidence type="ECO:0000256" key="8">
    <source>
        <dbReference type="ARBA" id="ARBA00023010"/>
    </source>
</evidence>